<dbReference type="GO" id="GO:0006567">
    <property type="term" value="P:L-threonine catabolic process"/>
    <property type="evidence" value="ECO:0007669"/>
    <property type="project" value="TreeGrafter"/>
</dbReference>
<name>A0A3M6UMR7_POCDA</name>
<dbReference type="InterPro" id="IPR050147">
    <property type="entry name" value="Ser/Thr_Dehydratase"/>
</dbReference>
<proteinExistence type="inferred from homology"/>
<dbReference type="Proteomes" id="UP000275408">
    <property type="component" value="Unassembled WGS sequence"/>
</dbReference>
<dbReference type="PANTHER" id="PTHR48078:SF19">
    <property type="entry name" value="ACT DOMAIN-CONTAINING PROTEIN"/>
    <property type="match status" value="1"/>
</dbReference>
<dbReference type="GO" id="GO:0003941">
    <property type="term" value="F:L-serine ammonia-lyase activity"/>
    <property type="evidence" value="ECO:0007669"/>
    <property type="project" value="TreeGrafter"/>
</dbReference>
<evidence type="ECO:0000256" key="2">
    <source>
        <dbReference type="ARBA" id="ARBA00010869"/>
    </source>
</evidence>
<accession>A0A3M6UMR7</accession>
<dbReference type="SUPFAM" id="SSF53686">
    <property type="entry name" value="Tryptophan synthase beta subunit-like PLP-dependent enzymes"/>
    <property type="match status" value="1"/>
</dbReference>
<dbReference type="STRING" id="46731.A0A3M6UMR7"/>
<protein>
    <recommendedName>
        <fullName evidence="5">L-serine deaminase</fullName>
    </recommendedName>
    <alternativeName>
        <fullName evidence="6">L-threonine dehydratase</fullName>
    </alternativeName>
</protein>
<comment type="caution">
    <text evidence="8">The sequence shown here is derived from an EMBL/GenBank/DDBJ whole genome shotgun (WGS) entry which is preliminary data.</text>
</comment>
<reference evidence="8 9" key="1">
    <citation type="journal article" date="2018" name="Sci. Rep.">
        <title>Comparative analysis of the Pocillopora damicornis genome highlights role of immune system in coral evolution.</title>
        <authorList>
            <person name="Cunning R."/>
            <person name="Bay R.A."/>
            <person name="Gillette P."/>
            <person name="Baker A.C."/>
            <person name="Traylor-Knowles N."/>
        </authorList>
    </citation>
    <scope>NUCLEOTIDE SEQUENCE [LARGE SCALE GENOMIC DNA]</scope>
    <source>
        <strain evidence="8">RSMAS</strain>
        <tissue evidence="8">Whole animal</tissue>
    </source>
</reference>
<evidence type="ECO:0000256" key="4">
    <source>
        <dbReference type="ARBA" id="ARBA00023239"/>
    </source>
</evidence>
<feature type="domain" description="Tryptophan synthase beta chain-like PALP" evidence="7">
    <location>
        <begin position="61"/>
        <end position="380"/>
    </location>
</feature>
<keyword evidence="9" id="KW-1185">Reference proteome</keyword>
<dbReference type="FunFam" id="3.40.50.1100:FF:000007">
    <property type="entry name" value="L-threonine dehydratase catabolic TdcB"/>
    <property type="match status" value="1"/>
</dbReference>
<dbReference type="OrthoDB" id="5980461at2759"/>
<dbReference type="Gene3D" id="3.40.50.1100">
    <property type="match status" value="2"/>
</dbReference>
<dbReference type="EMBL" id="RCHS01001168">
    <property type="protein sequence ID" value="RMX54899.1"/>
    <property type="molecule type" value="Genomic_DNA"/>
</dbReference>
<evidence type="ECO:0000256" key="1">
    <source>
        <dbReference type="ARBA" id="ARBA00001933"/>
    </source>
</evidence>
<evidence type="ECO:0000256" key="6">
    <source>
        <dbReference type="ARBA" id="ARBA00042605"/>
    </source>
</evidence>
<dbReference type="GO" id="GO:0006565">
    <property type="term" value="P:L-serine catabolic process"/>
    <property type="evidence" value="ECO:0007669"/>
    <property type="project" value="TreeGrafter"/>
</dbReference>
<gene>
    <name evidence="8" type="ORF">pdam_00015083</name>
</gene>
<evidence type="ECO:0000256" key="3">
    <source>
        <dbReference type="ARBA" id="ARBA00022898"/>
    </source>
</evidence>
<comment type="cofactor">
    <cofactor evidence="1">
        <name>pyridoxal 5'-phosphate</name>
        <dbReference type="ChEBI" id="CHEBI:597326"/>
    </cofactor>
</comment>
<evidence type="ECO:0000256" key="5">
    <source>
        <dbReference type="ARBA" id="ARBA00041766"/>
    </source>
</evidence>
<evidence type="ECO:0000313" key="8">
    <source>
        <dbReference type="EMBL" id="RMX54899.1"/>
    </source>
</evidence>
<dbReference type="AlphaFoldDB" id="A0A3M6UMR7"/>
<dbReference type="Pfam" id="PF00291">
    <property type="entry name" value="PALP"/>
    <property type="match status" value="1"/>
</dbReference>
<evidence type="ECO:0000313" key="9">
    <source>
        <dbReference type="Proteomes" id="UP000275408"/>
    </source>
</evidence>
<organism evidence="8 9">
    <name type="scientific">Pocillopora damicornis</name>
    <name type="common">Cauliflower coral</name>
    <name type="synonym">Millepora damicornis</name>
    <dbReference type="NCBI Taxonomy" id="46731"/>
    <lineage>
        <taxon>Eukaryota</taxon>
        <taxon>Metazoa</taxon>
        <taxon>Cnidaria</taxon>
        <taxon>Anthozoa</taxon>
        <taxon>Hexacorallia</taxon>
        <taxon>Scleractinia</taxon>
        <taxon>Astrocoeniina</taxon>
        <taxon>Pocilloporidae</taxon>
        <taxon>Pocillopora</taxon>
    </lineage>
</organism>
<comment type="similarity">
    <text evidence="2">Belongs to the serine/threonine dehydratase family.</text>
</comment>
<dbReference type="GO" id="GO:0009097">
    <property type="term" value="P:isoleucine biosynthetic process"/>
    <property type="evidence" value="ECO:0007669"/>
    <property type="project" value="TreeGrafter"/>
</dbReference>
<dbReference type="GO" id="GO:0004794">
    <property type="term" value="F:threonine deaminase activity"/>
    <property type="evidence" value="ECO:0007669"/>
    <property type="project" value="TreeGrafter"/>
</dbReference>
<keyword evidence="3" id="KW-0663">Pyridoxal phosphate</keyword>
<dbReference type="InterPro" id="IPR036052">
    <property type="entry name" value="TrpB-like_PALP_sf"/>
</dbReference>
<dbReference type="InterPro" id="IPR001926">
    <property type="entry name" value="TrpB-like_PALP"/>
</dbReference>
<keyword evidence="4" id="KW-0456">Lyase</keyword>
<evidence type="ECO:0000259" key="7">
    <source>
        <dbReference type="Pfam" id="PF00291"/>
    </source>
</evidence>
<sequence>MISRRAKILYDESLNPFAEPRTSVAFSEQLRDKLKQMGFGGDTEKPVGIEFDDIVAASFRIRKGVGKTPCEKCSIPELSTMEVFFKKENLHPSGSFKERGAINSLLLLSELGLFLTEKHFQEHKTKKTPRTSDLRSLMDQKDRGVITATPGNHGIALAFHGQALGIPVHVVLPEQSPLIKQTMCKKFGASIIIKGSNQAEAKEFATSMATEKRLAYIEGHDHPHVISGQGTIGLEIIDQVCNVDAVVLPVGGGGLLAGVALAVKTVYPDVQIIGVESKRCPSFQTAIDAGHPVTLNIDHPSALTDALNLPKVGKNAFHIATGLVDKLVAVSDDHISLAVLKLIENERAVTEGSGAAGVAALLGGYLPELHGKRVVVPLCGGNIDPSVLSSCIEKGLALEGRLVRFTITIDEKSGGLAQIITLLASVSARIRDMTQEQILTDNNMFTLKGTQKSMNNDRM</sequence>
<dbReference type="PANTHER" id="PTHR48078">
    <property type="entry name" value="THREONINE DEHYDRATASE, MITOCHONDRIAL-RELATED"/>
    <property type="match status" value="1"/>
</dbReference>